<keyword evidence="5" id="KW-1185">Reference proteome</keyword>
<proteinExistence type="predicted"/>
<feature type="compositionally biased region" description="Basic and acidic residues" evidence="2">
    <location>
        <begin position="62"/>
        <end position="73"/>
    </location>
</feature>
<accession>A0A9N8DCM4</accession>
<feature type="region of interest" description="Disordered" evidence="2">
    <location>
        <begin position="825"/>
        <end position="874"/>
    </location>
</feature>
<feature type="compositionally biased region" description="Low complexity" evidence="2">
    <location>
        <begin position="930"/>
        <end position="952"/>
    </location>
</feature>
<dbReference type="GO" id="GO:0005829">
    <property type="term" value="C:cytosol"/>
    <property type="evidence" value="ECO:0007669"/>
    <property type="project" value="TreeGrafter"/>
</dbReference>
<feature type="compositionally biased region" description="Basic and acidic residues" evidence="2">
    <location>
        <begin position="775"/>
        <end position="812"/>
    </location>
</feature>
<evidence type="ECO:0000313" key="5">
    <source>
        <dbReference type="Proteomes" id="UP001153069"/>
    </source>
</evidence>
<dbReference type="Pfam" id="PF02213">
    <property type="entry name" value="GYF"/>
    <property type="match status" value="1"/>
</dbReference>
<gene>
    <name evidence="4" type="ORF">SEMRO_35_G022190.1</name>
</gene>
<feature type="compositionally biased region" description="Basic and acidic residues" evidence="2">
    <location>
        <begin position="165"/>
        <end position="178"/>
    </location>
</feature>
<feature type="compositionally biased region" description="Low complexity" evidence="2">
    <location>
        <begin position="1037"/>
        <end position="1048"/>
    </location>
</feature>
<feature type="compositionally biased region" description="Gly residues" evidence="2">
    <location>
        <begin position="338"/>
        <end position="351"/>
    </location>
</feature>
<evidence type="ECO:0000256" key="2">
    <source>
        <dbReference type="SAM" id="MobiDB-lite"/>
    </source>
</evidence>
<dbReference type="InterPro" id="IPR003169">
    <property type="entry name" value="GYF"/>
</dbReference>
<feature type="region of interest" description="Disordered" evidence="2">
    <location>
        <begin position="426"/>
        <end position="459"/>
    </location>
</feature>
<dbReference type="InterPro" id="IPR051640">
    <property type="entry name" value="GRB10-interact_GYF"/>
</dbReference>
<comment type="caution">
    <text evidence="4">The sequence shown here is derived from an EMBL/GenBank/DDBJ whole genome shotgun (WGS) entry which is preliminary data.</text>
</comment>
<reference evidence="4" key="1">
    <citation type="submission" date="2020-06" db="EMBL/GenBank/DDBJ databases">
        <authorList>
            <consortium name="Plant Systems Biology data submission"/>
        </authorList>
    </citation>
    <scope>NUCLEOTIDE SEQUENCE</scope>
    <source>
        <strain evidence="4">D6</strain>
    </source>
</reference>
<organism evidence="4 5">
    <name type="scientific">Seminavis robusta</name>
    <dbReference type="NCBI Taxonomy" id="568900"/>
    <lineage>
        <taxon>Eukaryota</taxon>
        <taxon>Sar</taxon>
        <taxon>Stramenopiles</taxon>
        <taxon>Ochrophyta</taxon>
        <taxon>Bacillariophyta</taxon>
        <taxon>Bacillariophyceae</taxon>
        <taxon>Bacillariophycidae</taxon>
        <taxon>Naviculales</taxon>
        <taxon>Naviculaceae</taxon>
        <taxon>Seminavis</taxon>
    </lineage>
</organism>
<feature type="domain" description="GYF" evidence="3">
    <location>
        <begin position="710"/>
        <end position="758"/>
    </location>
</feature>
<feature type="compositionally biased region" description="Basic and acidic residues" evidence="2">
    <location>
        <begin position="293"/>
        <end position="307"/>
    </location>
</feature>
<dbReference type="AlphaFoldDB" id="A0A9N8DCM4"/>
<dbReference type="InterPro" id="IPR035445">
    <property type="entry name" value="GYF-like_dom_sf"/>
</dbReference>
<dbReference type="Proteomes" id="UP001153069">
    <property type="component" value="Unassembled WGS sequence"/>
</dbReference>
<feature type="region of interest" description="Disordered" evidence="2">
    <location>
        <begin position="1"/>
        <end position="112"/>
    </location>
</feature>
<dbReference type="EMBL" id="CAICTM010000035">
    <property type="protein sequence ID" value="CAB9498286.1"/>
    <property type="molecule type" value="Genomic_DNA"/>
</dbReference>
<dbReference type="PROSITE" id="PS50829">
    <property type="entry name" value="GYF"/>
    <property type="match status" value="1"/>
</dbReference>
<feature type="compositionally biased region" description="Polar residues" evidence="2">
    <location>
        <begin position="26"/>
        <end position="38"/>
    </location>
</feature>
<dbReference type="SUPFAM" id="SSF55277">
    <property type="entry name" value="GYF domain"/>
    <property type="match status" value="1"/>
</dbReference>
<sequence length="1166" mass="127051">MSTNSGSSSLRPAWKGGRGFQPPPTVTSDSRPRSSSIGGDSMAKRDANKFSALQDDEGEFISIERKKGRDRHTNNSSTDSSNNNGEHKQNARSEAFRSSFHGRASKPGRSLADLAARVPDGISRAASVGTYPATGAAGGGGGTGGRRFSDLAGRGGSGDPAQDALEGRNNPRAEPSEYKKAVEAAKCIRYTREKLLSMRPRPDMNAGFPPPHLKHVEAVVLLSEEPQDPVCWDANDADADEIWAAVPMRRSSVPMPKGGPTRGGEELTPGERRRSYNAPNTGRWQRGVALPPSEEKRGSGKDKDANHPSDLWDDPVGGATGAAMDFSAFGGMPEGDLKGSGSGGGGDGASTGSGDTFDFEKMAEATRKFEEELHGSRGSNDLEDEEEINARQVHVDPKRPLATIGTTIRSGSGDNVNVFEDFDAPTEEDDLGEQPALDDPAAAPPAEEPTSTMTAEEEASSRLMAMIGVKKEDNAGSGLLGLGGPSSSTSIPLNPWGGPMLPTPQSTQQNVGLGMDLASRLESFAAEQKAREAAEMEQKELLRRRQEQEESQRRALAQQQQAQERARQQAQQQQAMQQQQQPSPQAQVELVLMERITTILENSWGRSDLVSILSTLHAEDSRVIPLLGNVDLLRDLIAHNPRRVALRQDPAFGTEMAVLQMTNAQFQQHEAQVRAQQQEELRRREEQIRMETIQRQRSMSTEGPPRINPDAPWFYSDPQNNIQGPFRGDEMRQWLEAGYFKGDLPISQQASGPFIVLSGIFPDLSVAFMPQQNDRAQEEAEARARAAEERRQEERRMEERMLEEQRHAEERRLEERRLEERRLEEQRLAEERRRAEEEYERQRHAEELARKEHEAREAAERERQEMEAAEAAAAAANVEASNGANQSSAQLKMMLGLSGDAGGIGVAAQPPQPAPNAVEQSAEKRRSKADNNNNKNSNNQKRAKEPVPVQQQAPPPAAKPAAPAWGGAATNATTSRKSMSEIQKEEARRAAALAMQQGTQPRQQPSSGWANVAASGSSAWTPGTVKPSATMAGGGPATAAKTSAQAAARPKQTAVEARKPTGQQQRATGTAAEEFGASMSPALEKWCKDYMKKLNGTEDLTLVSFCMTLTDAIEIRQYLTTYLGSTPEVNTFATEFIKLKASQHGKEEWETLGSPKKGRKKKTTLR</sequence>
<feature type="compositionally biased region" description="Basic and acidic residues" evidence="2">
    <location>
        <begin position="528"/>
        <end position="553"/>
    </location>
</feature>
<feature type="compositionally biased region" description="Low complexity" evidence="2">
    <location>
        <begin position="74"/>
        <end position="84"/>
    </location>
</feature>
<dbReference type="OrthoDB" id="48509at2759"/>
<feature type="region of interest" description="Disordered" evidence="2">
    <location>
        <begin position="904"/>
        <end position="1075"/>
    </location>
</feature>
<feature type="compositionally biased region" description="Basic and acidic residues" evidence="2">
    <location>
        <begin position="825"/>
        <end position="866"/>
    </location>
</feature>
<evidence type="ECO:0000313" key="4">
    <source>
        <dbReference type="EMBL" id="CAB9498286.1"/>
    </source>
</evidence>
<dbReference type="SMART" id="SM00444">
    <property type="entry name" value="GYF"/>
    <property type="match status" value="1"/>
</dbReference>
<feature type="compositionally biased region" description="Basic and acidic residues" evidence="2">
    <location>
        <begin position="978"/>
        <end position="989"/>
    </location>
</feature>
<feature type="region of interest" description="Disordered" evidence="2">
    <location>
        <begin position="251"/>
        <end position="354"/>
    </location>
</feature>
<feature type="compositionally biased region" description="Basic and acidic residues" evidence="2">
    <location>
        <begin position="263"/>
        <end position="274"/>
    </location>
</feature>
<feature type="compositionally biased region" description="Gly residues" evidence="2">
    <location>
        <begin position="136"/>
        <end position="145"/>
    </location>
</feature>
<feature type="region of interest" description="Disordered" evidence="2">
    <location>
        <begin position="772"/>
        <end position="812"/>
    </location>
</feature>
<evidence type="ECO:0000259" key="3">
    <source>
        <dbReference type="PROSITE" id="PS50829"/>
    </source>
</evidence>
<feature type="compositionally biased region" description="Low complexity" evidence="2">
    <location>
        <begin position="554"/>
        <end position="583"/>
    </location>
</feature>
<feature type="coiled-coil region" evidence="1">
    <location>
        <begin position="659"/>
        <end position="694"/>
    </location>
</feature>
<feature type="compositionally biased region" description="Basic residues" evidence="2">
    <location>
        <begin position="1156"/>
        <end position="1166"/>
    </location>
</feature>
<dbReference type="CDD" id="cd00072">
    <property type="entry name" value="GYF"/>
    <property type="match status" value="1"/>
</dbReference>
<name>A0A9N8DCM4_9STRA</name>
<keyword evidence="1" id="KW-0175">Coiled coil</keyword>
<protein>
    <submittedName>
        <fullName evidence="4">GYF domain</fullName>
    </submittedName>
</protein>
<dbReference type="Gene3D" id="3.30.1490.40">
    <property type="match status" value="1"/>
</dbReference>
<feature type="compositionally biased region" description="Basic and acidic residues" evidence="2">
    <location>
        <begin position="85"/>
        <end position="95"/>
    </location>
</feature>
<dbReference type="PANTHER" id="PTHR14445">
    <property type="entry name" value="GRB10 INTERACTING GYF PROTEIN"/>
    <property type="match status" value="1"/>
</dbReference>
<feature type="compositionally biased region" description="Polar residues" evidence="2">
    <location>
        <begin position="996"/>
        <end position="1021"/>
    </location>
</feature>
<feature type="compositionally biased region" description="Polar residues" evidence="2">
    <location>
        <begin position="1"/>
        <end position="10"/>
    </location>
</feature>
<feature type="region of interest" description="Disordered" evidence="2">
    <location>
        <begin position="124"/>
        <end position="178"/>
    </location>
</feature>
<dbReference type="PANTHER" id="PTHR14445:SF36">
    <property type="entry name" value="FI03272P-RELATED"/>
    <property type="match status" value="1"/>
</dbReference>
<feature type="region of interest" description="Disordered" evidence="2">
    <location>
        <begin position="1144"/>
        <end position="1166"/>
    </location>
</feature>
<evidence type="ECO:0000256" key="1">
    <source>
        <dbReference type="SAM" id="Coils"/>
    </source>
</evidence>
<feature type="region of interest" description="Disordered" evidence="2">
    <location>
        <begin position="528"/>
        <end position="583"/>
    </location>
</feature>